<dbReference type="PIRSF" id="PIRSF017215">
    <property type="entry name" value="ESCRT2_Vps22"/>
    <property type="match status" value="1"/>
</dbReference>
<dbReference type="Gene3D" id="1.10.10.10">
    <property type="entry name" value="Winged helix-like DNA-binding domain superfamily/Winged helix DNA-binding domain"/>
    <property type="match status" value="2"/>
</dbReference>
<dbReference type="FunFam" id="1.10.10.10:FF:000085">
    <property type="entry name" value="Vacuolar-sorting protein SNF8"/>
    <property type="match status" value="1"/>
</dbReference>
<comment type="similarity">
    <text evidence="1 2">Belongs to the SNF8 family.</text>
</comment>
<dbReference type="Proteomes" id="UP000469890">
    <property type="component" value="Unassembled WGS sequence"/>
</dbReference>
<organism evidence="3 4">
    <name type="scientific">Mucor circinelloides f. lusitanicus</name>
    <name type="common">Mucor racemosus var. lusitanicus</name>
    <dbReference type="NCBI Taxonomy" id="29924"/>
    <lineage>
        <taxon>Eukaryota</taxon>
        <taxon>Fungi</taxon>
        <taxon>Fungi incertae sedis</taxon>
        <taxon>Mucoromycota</taxon>
        <taxon>Mucoromycotina</taxon>
        <taxon>Mucoromycetes</taxon>
        <taxon>Mucorales</taxon>
        <taxon>Mucorineae</taxon>
        <taxon>Mucoraceae</taxon>
        <taxon>Mucor</taxon>
    </lineage>
</organism>
<name>A0A8H4BLC2_MUCCL</name>
<comment type="subunit">
    <text evidence="2">Component of the endosomal sorting complex required for transport II (ESCRT-II).</text>
</comment>
<dbReference type="InterPro" id="IPR036390">
    <property type="entry name" value="WH_DNA-bd_sf"/>
</dbReference>
<evidence type="ECO:0000256" key="2">
    <source>
        <dbReference type="PIRNR" id="PIRNR017215"/>
    </source>
</evidence>
<comment type="caution">
    <text evidence="3">The sequence shown here is derived from an EMBL/GenBank/DDBJ whole genome shotgun (WGS) entry which is preliminary data.</text>
</comment>
<comment type="function">
    <text evidence="2">Component of the endosomal sorting complex required for transport II (ESCRT-II), which is required for multivesicular body (MVB) formation and sorting of endosomal cargo proteins into MVBs.</text>
</comment>
<dbReference type="InterPro" id="IPR016689">
    <property type="entry name" value="ESCRT-2_cplx_Snf8"/>
</dbReference>
<dbReference type="SUPFAM" id="SSF46785">
    <property type="entry name" value="Winged helix' DNA-binding domain"/>
    <property type="match status" value="2"/>
</dbReference>
<proteinExistence type="inferred from homology"/>
<dbReference type="EMBL" id="JAAECE010000003">
    <property type="protein sequence ID" value="KAF1803437.1"/>
    <property type="molecule type" value="Genomic_DNA"/>
</dbReference>
<sequence length="248" mass="28485">MRRRPVGVASVTYRKRTEKEFQQIGDSIAAKELEQLQSQMDVFKTNLQEFAQKHRKDIRKDPTFRAHFQRMCTNIGVDPLASNKGFWADLLGVGDFYYELGIQIIEACIVSRINDGGLTELSEIMRRVQVMRGSNNNSKQQQQQISEDDIVRAIKTLKPLSGGYEVLPIGDRKLVRSVPKELDKDQSALLLLAQKTGYVDYDMIKNELGWNPERIKTATQHLLQDGIAWLDKFGEKESFWIPSYFNAK</sequence>
<dbReference type="PANTHER" id="PTHR12806">
    <property type="entry name" value="EAP30 SUBUNIT OF ELL COMPLEX"/>
    <property type="match status" value="1"/>
</dbReference>
<evidence type="ECO:0000313" key="4">
    <source>
        <dbReference type="Proteomes" id="UP000469890"/>
    </source>
</evidence>
<dbReference type="InterPro" id="IPR036388">
    <property type="entry name" value="WH-like_DNA-bd_sf"/>
</dbReference>
<dbReference type="GO" id="GO:0000814">
    <property type="term" value="C:ESCRT II complex"/>
    <property type="evidence" value="ECO:0007669"/>
    <property type="project" value="UniProtKB-UniRule"/>
</dbReference>
<dbReference type="Pfam" id="PF04157">
    <property type="entry name" value="EAP30"/>
    <property type="match status" value="1"/>
</dbReference>
<keyword evidence="2" id="KW-0813">Transport</keyword>
<dbReference type="InterPro" id="IPR040608">
    <property type="entry name" value="Snf8/Vps36"/>
</dbReference>
<protein>
    <recommendedName>
        <fullName evidence="2">Vacuolar-sorting protein SNF8</fullName>
    </recommendedName>
</protein>
<gene>
    <name evidence="3" type="ORF">FB192DRAFT_1078648</name>
</gene>
<keyword evidence="2" id="KW-0653">Protein transport</keyword>
<dbReference type="GO" id="GO:0043328">
    <property type="term" value="P:protein transport to vacuole involved in ubiquitin-dependent protein catabolic process via the multivesicular body sorting pathway"/>
    <property type="evidence" value="ECO:0007669"/>
    <property type="project" value="TreeGrafter"/>
</dbReference>
<evidence type="ECO:0000313" key="3">
    <source>
        <dbReference type="EMBL" id="KAF1803437.1"/>
    </source>
</evidence>
<reference evidence="3 4" key="1">
    <citation type="submission" date="2019-09" db="EMBL/GenBank/DDBJ databases">
        <authorList>
            <consortium name="DOE Joint Genome Institute"/>
            <person name="Mondo S.J."/>
            <person name="Navarro-Mendoza M.I."/>
            <person name="Perez-Arques C."/>
            <person name="Panchal S."/>
            <person name="Nicolas F.E."/>
            <person name="Ganguly P."/>
            <person name="Pangilinan J."/>
            <person name="Grigoriev I."/>
            <person name="Heitman J."/>
            <person name="Sanya K."/>
            <person name="Garre V."/>
        </authorList>
    </citation>
    <scope>NUCLEOTIDE SEQUENCE [LARGE SCALE GENOMIC DNA]</scope>
    <source>
        <strain evidence="3 4">MU402</strain>
    </source>
</reference>
<dbReference type="PANTHER" id="PTHR12806:SF0">
    <property type="entry name" value="VACUOLAR-SORTING PROTEIN SNF8"/>
    <property type="match status" value="1"/>
</dbReference>
<accession>A0A8H4BLC2</accession>
<dbReference type="AlphaFoldDB" id="A0A8H4BLC2"/>
<evidence type="ECO:0000256" key="1">
    <source>
        <dbReference type="ARBA" id="ARBA00009834"/>
    </source>
</evidence>
<dbReference type="Gene3D" id="6.10.140.180">
    <property type="match status" value="1"/>
</dbReference>